<keyword evidence="4" id="KW-0636">Prenylation</keyword>
<evidence type="ECO:0000256" key="1">
    <source>
        <dbReference type="ARBA" id="ARBA00022481"/>
    </source>
</evidence>
<dbReference type="PROSITE" id="PS50846">
    <property type="entry name" value="HMA_2"/>
    <property type="match status" value="1"/>
</dbReference>
<name>A9NQI1_PICSI</name>
<dbReference type="EMBL" id="EF083548">
    <property type="protein sequence ID" value="ABK22892.1"/>
    <property type="molecule type" value="mRNA"/>
</dbReference>
<accession>A9NQI1</accession>
<evidence type="ECO:0000256" key="2">
    <source>
        <dbReference type="ARBA" id="ARBA00022723"/>
    </source>
</evidence>
<dbReference type="InterPro" id="IPR051863">
    <property type="entry name" value="HIPP"/>
</dbReference>
<dbReference type="GO" id="GO:0046872">
    <property type="term" value="F:metal ion binding"/>
    <property type="evidence" value="ECO:0007669"/>
    <property type="project" value="UniProtKB-KW"/>
</dbReference>
<dbReference type="InterPro" id="IPR006121">
    <property type="entry name" value="HMA_dom"/>
</dbReference>
<keyword evidence="1" id="KW-0488">Methylation</keyword>
<evidence type="ECO:0000256" key="5">
    <source>
        <dbReference type="ARBA" id="ARBA00024045"/>
    </source>
</evidence>
<dbReference type="Gene3D" id="3.30.70.100">
    <property type="match status" value="1"/>
</dbReference>
<comment type="similarity">
    <text evidence="5">Belongs to the HIPP family.</text>
</comment>
<evidence type="ECO:0000313" key="7">
    <source>
        <dbReference type="EMBL" id="ABK22892.1"/>
    </source>
</evidence>
<dbReference type="SUPFAM" id="SSF55008">
    <property type="entry name" value="HMA, heavy metal-associated domain"/>
    <property type="match status" value="1"/>
</dbReference>
<evidence type="ECO:0000256" key="4">
    <source>
        <dbReference type="ARBA" id="ARBA00023289"/>
    </source>
</evidence>
<sequence>MKKMVLKVAIEDEKSKRRAMRAVAAVEGVESVTVDMKEKKITVIGEADPVLLAKKLLKLGFTELLSVGSANEEKAAAETPAVVYHHQLNPNYVYRPYEGYSSYTVVRDEDPNGCTIC</sequence>
<keyword evidence="2" id="KW-0479">Metal-binding</keyword>
<dbReference type="Pfam" id="PF00403">
    <property type="entry name" value="HMA"/>
    <property type="match status" value="1"/>
</dbReference>
<dbReference type="AlphaFoldDB" id="A9NQI1"/>
<organism evidence="7">
    <name type="scientific">Picea sitchensis</name>
    <name type="common">Sitka spruce</name>
    <name type="synonym">Pinus sitchensis</name>
    <dbReference type="NCBI Taxonomy" id="3332"/>
    <lineage>
        <taxon>Eukaryota</taxon>
        <taxon>Viridiplantae</taxon>
        <taxon>Streptophyta</taxon>
        <taxon>Embryophyta</taxon>
        <taxon>Tracheophyta</taxon>
        <taxon>Spermatophyta</taxon>
        <taxon>Pinopsida</taxon>
        <taxon>Pinidae</taxon>
        <taxon>Conifers I</taxon>
        <taxon>Pinales</taxon>
        <taxon>Pinaceae</taxon>
        <taxon>Picea</taxon>
    </lineage>
</organism>
<keyword evidence="3" id="KW-0449">Lipoprotein</keyword>
<evidence type="ECO:0000259" key="6">
    <source>
        <dbReference type="PROSITE" id="PS50846"/>
    </source>
</evidence>
<dbReference type="InterPro" id="IPR036163">
    <property type="entry name" value="HMA_dom_sf"/>
</dbReference>
<protein>
    <recommendedName>
        <fullName evidence="6">HMA domain-containing protein</fullName>
    </recommendedName>
</protein>
<dbReference type="PANTHER" id="PTHR45811">
    <property type="entry name" value="COPPER TRANSPORT PROTEIN FAMILY-RELATED"/>
    <property type="match status" value="1"/>
</dbReference>
<evidence type="ECO:0000256" key="3">
    <source>
        <dbReference type="ARBA" id="ARBA00023288"/>
    </source>
</evidence>
<proteinExistence type="evidence at transcript level"/>
<reference evidence="7" key="1">
    <citation type="journal article" date="2008" name="BMC Genomics">
        <title>A conifer genomics resource of 200,000 spruce (Picea spp.) ESTs and 6,464 high-quality, sequence-finished full-length cDNAs for Sitka spruce (Picea sitchensis).</title>
        <authorList>
            <person name="Ralph S.G."/>
            <person name="Chun H.J."/>
            <person name="Kolosova N."/>
            <person name="Cooper D."/>
            <person name="Oddy C."/>
            <person name="Ritland C.E."/>
            <person name="Kirkpatrick R."/>
            <person name="Moore R."/>
            <person name="Barber S."/>
            <person name="Holt R.A."/>
            <person name="Jones S.J."/>
            <person name="Marra M.A."/>
            <person name="Douglas C.J."/>
            <person name="Ritland K."/>
            <person name="Bohlmann J."/>
        </authorList>
    </citation>
    <scope>NUCLEOTIDE SEQUENCE</scope>
    <source>
        <tissue evidence="7">Green portion of the leader tissue</tissue>
    </source>
</reference>
<feature type="domain" description="HMA" evidence="6">
    <location>
        <begin position="1"/>
        <end position="64"/>
    </location>
</feature>
<dbReference type="OMA" id="CEAYHNQ"/>
<dbReference type="PANTHER" id="PTHR45811:SF49">
    <property type="entry name" value="OS04G0667600 PROTEIN"/>
    <property type="match status" value="1"/>
</dbReference>